<proteinExistence type="predicted"/>
<dbReference type="Proteomes" id="UP001141434">
    <property type="component" value="Unassembled WGS sequence"/>
</dbReference>
<dbReference type="OrthoDB" id="4506360at2759"/>
<dbReference type="GeneID" id="81390646"/>
<comment type="caution">
    <text evidence="1">The sequence shown here is derived from an EMBL/GenBank/DDBJ whole genome shotgun (WGS) entry which is preliminary data.</text>
</comment>
<protein>
    <submittedName>
        <fullName evidence="1">Uncharacterized protein</fullName>
    </submittedName>
</protein>
<evidence type="ECO:0000313" key="2">
    <source>
        <dbReference type="Proteomes" id="UP001141434"/>
    </source>
</evidence>
<accession>A0A9W9GAF8</accession>
<evidence type="ECO:0000313" key="1">
    <source>
        <dbReference type="EMBL" id="KAJ5115136.1"/>
    </source>
</evidence>
<gene>
    <name evidence="1" type="ORF">NUU61_000895</name>
</gene>
<dbReference type="EMBL" id="JAPMSZ010000001">
    <property type="protein sequence ID" value="KAJ5115136.1"/>
    <property type="molecule type" value="Genomic_DNA"/>
</dbReference>
<reference evidence="1" key="1">
    <citation type="submission" date="2022-11" db="EMBL/GenBank/DDBJ databases">
        <authorList>
            <person name="Petersen C."/>
        </authorList>
    </citation>
    <scope>NUCLEOTIDE SEQUENCE</scope>
    <source>
        <strain evidence="1">IBT 34128</strain>
    </source>
</reference>
<sequence>MANSTLAILHLDPDHISCIGGRTVLTCRSCAGNAPRYINPNPKLLYSSHPVSHMLIIQQRINLHKLRRPRLQHLRLRALQPRRRSCRRASQPGQQCIGNSKHYTWLICAVITKLVKPELVYFIPLPLGPQEYSVLEAVGRDELWTGRNQYVP</sequence>
<keyword evidence="2" id="KW-1185">Reference proteome</keyword>
<dbReference type="AlphaFoldDB" id="A0A9W9GAF8"/>
<dbReference type="RefSeq" id="XP_056516328.1">
    <property type="nucleotide sequence ID" value="XM_056651478.1"/>
</dbReference>
<reference evidence="1" key="2">
    <citation type="journal article" date="2023" name="IMA Fungus">
        <title>Comparative genomic study of the Penicillium genus elucidates a diverse pangenome and 15 lateral gene transfer events.</title>
        <authorList>
            <person name="Petersen C."/>
            <person name="Sorensen T."/>
            <person name="Nielsen M.R."/>
            <person name="Sondergaard T.E."/>
            <person name="Sorensen J.L."/>
            <person name="Fitzpatrick D.A."/>
            <person name="Frisvad J.C."/>
            <person name="Nielsen K.L."/>
        </authorList>
    </citation>
    <scope>NUCLEOTIDE SEQUENCE</scope>
    <source>
        <strain evidence="1">IBT 34128</strain>
    </source>
</reference>
<name>A0A9W9GAF8_9EURO</name>
<organism evidence="1 2">
    <name type="scientific">Penicillium alfredii</name>
    <dbReference type="NCBI Taxonomy" id="1506179"/>
    <lineage>
        <taxon>Eukaryota</taxon>
        <taxon>Fungi</taxon>
        <taxon>Dikarya</taxon>
        <taxon>Ascomycota</taxon>
        <taxon>Pezizomycotina</taxon>
        <taxon>Eurotiomycetes</taxon>
        <taxon>Eurotiomycetidae</taxon>
        <taxon>Eurotiales</taxon>
        <taxon>Aspergillaceae</taxon>
        <taxon>Penicillium</taxon>
    </lineage>
</organism>